<keyword evidence="2" id="KW-1185">Reference proteome</keyword>
<gene>
    <name evidence="1" type="ORF">ACFQ2V_16455</name>
</gene>
<dbReference type="EMBL" id="JBHTKH010000012">
    <property type="protein sequence ID" value="MFD1055906.1"/>
    <property type="molecule type" value="Genomic_DNA"/>
</dbReference>
<comment type="caution">
    <text evidence="1">The sequence shown here is derived from an EMBL/GenBank/DDBJ whole genome shotgun (WGS) entry which is preliminary data.</text>
</comment>
<dbReference type="RefSeq" id="WP_386053937.1">
    <property type="nucleotide sequence ID" value="NZ_JBHTKH010000012.1"/>
</dbReference>
<dbReference type="Proteomes" id="UP001597046">
    <property type="component" value="Unassembled WGS sequence"/>
</dbReference>
<accession>A0ABW3MZ90</accession>
<name>A0ABW3MZ90_9MICO</name>
<protein>
    <submittedName>
        <fullName evidence="1">Uncharacterized protein</fullName>
    </submittedName>
</protein>
<evidence type="ECO:0000313" key="2">
    <source>
        <dbReference type="Proteomes" id="UP001597046"/>
    </source>
</evidence>
<sequence length="162" mass="17494">MLRRQPRREADVALVLADARRLALEVAGLAPSNEVDVMALGVVLEPGERASRVLAIRLRVREGGTWTDEAACSVLVTDRRMLLTLPHGEMASLWWGGLVGLDVDLVNHRVTLDYGDARPRVLLGPGVESVAVMAVAQVYGLDALATHPGLSPLRHPLPAFEP</sequence>
<reference evidence="2" key="1">
    <citation type="journal article" date="2019" name="Int. J. Syst. Evol. Microbiol.">
        <title>The Global Catalogue of Microorganisms (GCM) 10K type strain sequencing project: providing services to taxonomists for standard genome sequencing and annotation.</title>
        <authorList>
            <consortium name="The Broad Institute Genomics Platform"/>
            <consortium name="The Broad Institute Genome Sequencing Center for Infectious Disease"/>
            <person name="Wu L."/>
            <person name="Ma J."/>
        </authorList>
    </citation>
    <scope>NUCLEOTIDE SEQUENCE [LARGE SCALE GENOMIC DNA]</scope>
    <source>
        <strain evidence="2">CCUG 57508</strain>
    </source>
</reference>
<proteinExistence type="predicted"/>
<organism evidence="1 2">
    <name type="scientific">Terrabacter terrigena</name>
    <dbReference type="NCBI Taxonomy" id="574718"/>
    <lineage>
        <taxon>Bacteria</taxon>
        <taxon>Bacillati</taxon>
        <taxon>Actinomycetota</taxon>
        <taxon>Actinomycetes</taxon>
        <taxon>Micrococcales</taxon>
        <taxon>Intrasporangiaceae</taxon>
        <taxon>Terrabacter</taxon>
    </lineage>
</organism>
<evidence type="ECO:0000313" key="1">
    <source>
        <dbReference type="EMBL" id="MFD1055906.1"/>
    </source>
</evidence>